<dbReference type="SUPFAM" id="SSF54106">
    <property type="entry name" value="LysM domain"/>
    <property type="match status" value="1"/>
</dbReference>
<dbReference type="Gene3D" id="3.10.350.10">
    <property type="entry name" value="LysM domain"/>
    <property type="match status" value="1"/>
</dbReference>
<evidence type="ECO:0000313" key="3">
    <source>
        <dbReference type="EMBL" id="CAA9300554.1"/>
    </source>
</evidence>
<dbReference type="InterPro" id="IPR018392">
    <property type="entry name" value="LysM"/>
</dbReference>
<keyword evidence="1" id="KW-1133">Transmembrane helix</keyword>
<feature type="domain" description="LysM" evidence="2">
    <location>
        <begin position="191"/>
        <end position="234"/>
    </location>
</feature>
<keyword evidence="1" id="KW-0472">Membrane</keyword>
<organism evidence="3">
    <name type="scientific">uncultured Gemmatimonadaceae bacterium</name>
    <dbReference type="NCBI Taxonomy" id="246130"/>
    <lineage>
        <taxon>Bacteria</taxon>
        <taxon>Pseudomonadati</taxon>
        <taxon>Gemmatimonadota</taxon>
        <taxon>Gemmatimonadia</taxon>
        <taxon>Gemmatimonadales</taxon>
        <taxon>Gemmatimonadaceae</taxon>
        <taxon>environmental samples</taxon>
    </lineage>
</organism>
<reference evidence="3" key="1">
    <citation type="submission" date="2020-02" db="EMBL/GenBank/DDBJ databases">
        <authorList>
            <person name="Meier V. D."/>
        </authorList>
    </citation>
    <scope>NUCLEOTIDE SEQUENCE</scope>
    <source>
        <strain evidence="3">AVDCRST_MAG11</strain>
    </source>
</reference>
<dbReference type="EMBL" id="CADCTU010000166">
    <property type="protein sequence ID" value="CAA9300554.1"/>
    <property type="molecule type" value="Genomic_DNA"/>
</dbReference>
<dbReference type="SMART" id="SM00257">
    <property type="entry name" value="LysM"/>
    <property type="match status" value="1"/>
</dbReference>
<protein>
    <recommendedName>
        <fullName evidence="2">LysM domain-containing protein</fullName>
    </recommendedName>
</protein>
<dbReference type="CDD" id="cd00118">
    <property type="entry name" value="LysM"/>
    <property type="match status" value="1"/>
</dbReference>
<dbReference type="InterPro" id="IPR036779">
    <property type="entry name" value="LysM_dom_sf"/>
</dbReference>
<evidence type="ECO:0000256" key="1">
    <source>
        <dbReference type="SAM" id="Phobius"/>
    </source>
</evidence>
<evidence type="ECO:0000259" key="2">
    <source>
        <dbReference type="PROSITE" id="PS51782"/>
    </source>
</evidence>
<accession>A0A6J4KAE8</accession>
<dbReference type="PROSITE" id="PS51782">
    <property type="entry name" value="LYSM"/>
    <property type="match status" value="1"/>
</dbReference>
<proteinExistence type="predicted"/>
<sequence length="238" mass="26178">PAPRPLLSATLRLALAVAGAVAVVALAAYALWANPAEAGRARATAQSLLVSALDPGERVEHQAYAYQRYWWDYFRETHGVLALTDRRILFVGIPPRNVLVPDDGPPASERREFPLDTLTRVARTRVFAGAAPGVLFSARGAAEAFGLPTESRAAADTIVRVLERRQAVSRASASRDRRAQEYAAWLARLPIWHRVERGEALSTLATRYNTTVEQLRALNGLPDDRVRIGQRLIVKPQT</sequence>
<gene>
    <name evidence="3" type="ORF">AVDCRST_MAG11-800</name>
</gene>
<keyword evidence="1" id="KW-0812">Transmembrane</keyword>
<feature type="transmembrane region" description="Helical" evidence="1">
    <location>
        <begin position="13"/>
        <end position="32"/>
    </location>
</feature>
<dbReference type="AlphaFoldDB" id="A0A6J4KAE8"/>
<feature type="non-terminal residue" evidence="3">
    <location>
        <position position="1"/>
    </location>
</feature>
<name>A0A6J4KAE8_9BACT</name>
<dbReference type="Pfam" id="PF01476">
    <property type="entry name" value="LysM"/>
    <property type="match status" value="1"/>
</dbReference>